<sequence length="452" mass="50106">MLSKKRKIVIMGAAGRDFHNFNTLYRDNDSVEVVAFTATQIPDIEGRRYPAVLAGKLYPKGIPIHDESELVDLIKLHRADEVVFSYSDVSYQYVMEKAARVMAAGARFAVEGGAATMVKSSKPVVAVCAIRTGSGKSQTTRRVAEVLQQLGKKVVAIRHPMPYGDLSKQIVQRFATLRDLTKHNCTIEEREEYEPHIMSGVTVYAGVDYEKILRQAEKEADIILWDGGNNDMPFYKPDMFITVVDPHRPGHEYSYYPGQNNLLMADVIVINKVDSASPDNVAKVRESIWKYNGNATVIDAASPIEVDKPELIKGKRVLVVEDGPTLTHGEMKYGAGVVAAHKFGAAELVDPRPYTVQSITATFKKYPGIGTLLPAMGYGDKQVKDLETTINRTACDLVIIATPIDLKRIIKINKPSVRISYSLQEVGSPNLETVLAARFGKAKHSRKRSSRR</sequence>
<dbReference type="Gene3D" id="3.40.50.300">
    <property type="entry name" value="P-loop containing nucleotide triphosphate hydrolases"/>
    <property type="match status" value="1"/>
</dbReference>
<dbReference type="InterPro" id="IPR003495">
    <property type="entry name" value="CobW/HypB/UreG_nucleotide-bd"/>
</dbReference>
<dbReference type="Proteomes" id="UP000250918">
    <property type="component" value="Unassembled WGS sequence"/>
</dbReference>
<proteinExistence type="predicted"/>
<gene>
    <name evidence="2" type="ORF">C3F09_01620</name>
</gene>
<dbReference type="SUPFAM" id="SSF52540">
    <property type="entry name" value="P-loop containing nucleoside triphosphate hydrolases"/>
    <property type="match status" value="1"/>
</dbReference>
<dbReference type="Pfam" id="PF02492">
    <property type="entry name" value="cobW"/>
    <property type="match status" value="1"/>
</dbReference>
<protein>
    <submittedName>
        <fullName evidence="2">GTPase</fullName>
    </submittedName>
</protein>
<dbReference type="AlphaFoldDB" id="A0A855XAM4"/>
<organism evidence="2 3">
    <name type="scientific">candidate division GN15 bacterium</name>
    <dbReference type="NCBI Taxonomy" id="2072418"/>
    <lineage>
        <taxon>Bacteria</taxon>
        <taxon>candidate division GN15</taxon>
    </lineage>
</organism>
<evidence type="ECO:0000259" key="1">
    <source>
        <dbReference type="Pfam" id="PF02492"/>
    </source>
</evidence>
<comment type="caution">
    <text evidence="2">The sequence shown here is derived from an EMBL/GenBank/DDBJ whole genome shotgun (WGS) entry which is preliminary data.</text>
</comment>
<dbReference type="PANTHER" id="PTHR42869">
    <property type="entry name" value="SLL0572 PROTEIN"/>
    <property type="match status" value="1"/>
</dbReference>
<evidence type="ECO:0000313" key="3">
    <source>
        <dbReference type="Proteomes" id="UP000250918"/>
    </source>
</evidence>
<feature type="domain" description="CobW/HypB/UreG nucleotide-binding" evidence="1">
    <location>
        <begin position="235"/>
        <end position="298"/>
    </location>
</feature>
<name>A0A855XAM4_9BACT</name>
<dbReference type="EMBL" id="PQAP01000007">
    <property type="protein sequence ID" value="PWB75837.1"/>
    <property type="molecule type" value="Genomic_DNA"/>
</dbReference>
<reference evidence="2 3" key="1">
    <citation type="journal article" date="2018" name="ISME J.">
        <title>A methanotrophic archaeon couples anaerobic oxidation of methane to Fe(III) reduction.</title>
        <authorList>
            <person name="Cai C."/>
            <person name="Leu A.O."/>
            <person name="Xie G.J."/>
            <person name="Guo J."/>
            <person name="Feng Y."/>
            <person name="Zhao J.X."/>
            <person name="Tyson G.W."/>
            <person name="Yuan Z."/>
            <person name="Hu S."/>
        </authorList>
    </citation>
    <scope>NUCLEOTIDE SEQUENCE [LARGE SCALE GENOMIC DNA]</scope>
    <source>
        <strain evidence="2">FeB_12</strain>
    </source>
</reference>
<accession>A0A855XAM4</accession>
<dbReference type="InterPro" id="IPR053199">
    <property type="entry name" value="cDPG_synthetase-like"/>
</dbReference>
<dbReference type="InterPro" id="IPR027417">
    <property type="entry name" value="P-loop_NTPase"/>
</dbReference>
<evidence type="ECO:0000313" key="2">
    <source>
        <dbReference type="EMBL" id="PWB75837.1"/>
    </source>
</evidence>
<dbReference type="PANTHER" id="PTHR42869:SF1">
    <property type="entry name" value="SLL0572 PROTEIN"/>
    <property type="match status" value="1"/>
</dbReference>